<evidence type="ECO:0000313" key="12">
    <source>
        <dbReference type="Proteomes" id="UP000229681"/>
    </source>
</evidence>
<dbReference type="PANTHER" id="PTHR43297:SF14">
    <property type="entry name" value="ATPASE AAA-TYPE CORE DOMAIN-CONTAINING PROTEIN"/>
    <property type="match status" value="1"/>
</dbReference>
<keyword evidence="9" id="KW-0472">Membrane</keyword>
<dbReference type="GO" id="GO:0005886">
    <property type="term" value="C:plasma membrane"/>
    <property type="evidence" value="ECO:0007669"/>
    <property type="project" value="UniProtKB-SubCell"/>
</dbReference>
<dbReference type="EMBL" id="PGTM01000010">
    <property type="protein sequence ID" value="PJF37213.1"/>
    <property type="molecule type" value="Genomic_DNA"/>
</dbReference>
<dbReference type="GO" id="GO:0005524">
    <property type="term" value="F:ATP binding"/>
    <property type="evidence" value="ECO:0007669"/>
    <property type="project" value="UniProtKB-KW"/>
</dbReference>
<sequence>MTHQPVLSIQNLSVAYMARRGMVKAVRDVSFDVFPSETVAVIGESGCGKTTLALALVRLLSRSAKITSGKVIFRGGDHSAPVDVLRLNQRQLRAFRWRNCAMVFQSALNALNPVLKISAQVQETARAHGEHDAKRVEERALWLFQQVRLDPRRVYNAYPHELSGGMRQRVLLALGLLLDPQVVILDEPTTALDVLTQRTIIEVLKRLREEMGFALIFISHDLSMAAELAHRIVTMYAGSVVEIGQVNEVFYRPKHPYTLGLMRAVPNLSGGRAELVSIPGSPPDLIDLPKGCAFAPRCSYAQAICHEQAPPLEMRAPGHASACHFWDRLPVLRELPSSQEVG</sequence>
<dbReference type="InterPro" id="IPR013563">
    <property type="entry name" value="Oligopep_ABC_C"/>
</dbReference>
<dbReference type="InterPro" id="IPR050388">
    <property type="entry name" value="ABC_Ni/Peptide_Import"/>
</dbReference>
<keyword evidence="7 11" id="KW-0067">ATP-binding</keyword>
<dbReference type="Pfam" id="PF08352">
    <property type="entry name" value="oligo_HPY"/>
    <property type="match status" value="1"/>
</dbReference>
<dbReference type="PANTHER" id="PTHR43297">
    <property type="entry name" value="OLIGOPEPTIDE TRANSPORT ATP-BINDING PROTEIN APPD"/>
    <property type="match status" value="1"/>
</dbReference>
<dbReference type="FunFam" id="3.40.50.300:FF:000016">
    <property type="entry name" value="Oligopeptide ABC transporter ATP-binding component"/>
    <property type="match status" value="1"/>
</dbReference>
<dbReference type="InterPro" id="IPR003439">
    <property type="entry name" value="ABC_transporter-like_ATP-bd"/>
</dbReference>
<keyword evidence="8" id="KW-1278">Translocase</keyword>
<evidence type="ECO:0000259" key="10">
    <source>
        <dbReference type="PROSITE" id="PS50893"/>
    </source>
</evidence>
<dbReference type="PROSITE" id="PS50893">
    <property type="entry name" value="ABC_TRANSPORTER_2"/>
    <property type="match status" value="1"/>
</dbReference>
<keyword evidence="3" id="KW-0813">Transport</keyword>
<dbReference type="CDD" id="cd03257">
    <property type="entry name" value="ABC_NikE_OppD_transporters"/>
    <property type="match status" value="1"/>
</dbReference>
<keyword evidence="5" id="KW-0997">Cell inner membrane</keyword>
<name>A0A2M8PI39_9CHLR</name>
<protein>
    <submittedName>
        <fullName evidence="11">Peptide ABC transporter ATP-binding protein</fullName>
    </submittedName>
</protein>
<dbReference type="Pfam" id="PF00005">
    <property type="entry name" value="ABC_tran"/>
    <property type="match status" value="1"/>
</dbReference>
<dbReference type="InterPro" id="IPR017871">
    <property type="entry name" value="ABC_transporter-like_CS"/>
</dbReference>
<evidence type="ECO:0000256" key="1">
    <source>
        <dbReference type="ARBA" id="ARBA00004202"/>
    </source>
</evidence>
<evidence type="ECO:0000256" key="5">
    <source>
        <dbReference type="ARBA" id="ARBA00022519"/>
    </source>
</evidence>
<keyword evidence="4" id="KW-1003">Cell membrane</keyword>
<feature type="domain" description="ABC transporter" evidence="10">
    <location>
        <begin position="7"/>
        <end position="262"/>
    </location>
</feature>
<evidence type="ECO:0000256" key="6">
    <source>
        <dbReference type="ARBA" id="ARBA00022741"/>
    </source>
</evidence>
<evidence type="ECO:0000256" key="3">
    <source>
        <dbReference type="ARBA" id="ARBA00022448"/>
    </source>
</evidence>
<keyword evidence="6" id="KW-0547">Nucleotide-binding</keyword>
<proteinExistence type="inferred from homology"/>
<evidence type="ECO:0000256" key="4">
    <source>
        <dbReference type="ARBA" id="ARBA00022475"/>
    </source>
</evidence>
<dbReference type="SUPFAM" id="SSF52540">
    <property type="entry name" value="P-loop containing nucleoside triphosphate hydrolases"/>
    <property type="match status" value="1"/>
</dbReference>
<evidence type="ECO:0000256" key="7">
    <source>
        <dbReference type="ARBA" id="ARBA00022840"/>
    </source>
</evidence>
<dbReference type="GO" id="GO:0015833">
    <property type="term" value="P:peptide transport"/>
    <property type="evidence" value="ECO:0007669"/>
    <property type="project" value="InterPro"/>
</dbReference>
<comment type="similarity">
    <text evidence="2">Belongs to the ABC transporter superfamily.</text>
</comment>
<dbReference type="Gene3D" id="3.40.50.300">
    <property type="entry name" value="P-loop containing nucleotide triphosphate hydrolases"/>
    <property type="match status" value="1"/>
</dbReference>
<dbReference type="SMART" id="SM00382">
    <property type="entry name" value="AAA"/>
    <property type="match status" value="1"/>
</dbReference>
<gene>
    <name evidence="11" type="ORF">CUN49_01500</name>
</gene>
<evidence type="ECO:0000256" key="2">
    <source>
        <dbReference type="ARBA" id="ARBA00005417"/>
    </source>
</evidence>
<evidence type="ECO:0000256" key="9">
    <source>
        <dbReference type="ARBA" id="ARBA00023136"/>
    </source>
</evidence>
<dbReference type="InterPro" id="IPR027417">
    <property type="entry name" value="P-loop_NTPase"/>
</dbReference>
<dbReference type="PROSITE" id="PS00211">
    <property type="entry name" value="ABC_TRANSPORTER_1"/>
    <property type="match status" value="1"/>
</dbReference>
<dbReference type="InterPro" id="IPR003593">
    <property type="entry name" value="AAA+_ATPase"/>
</dbReference>
<reference evidence="11 12" key="1">
    <citation type="submission" date="2017-11" db="EMBL/GenBank/DDBJ databases">
        <title>Evolution of Phototrophy in the Chloroflexi Phylum Driven by Horizontal Gene Transfer.</title>
        <authorList>
            <person name="Ward L.M."/>
            <person name="Hemp J."/>
            <person name="Shih P.M."/>
            <person name="Mcglynn S.E."/>
            <person name="Fischer W."/>
        </authorList>
    </citation>
    <scope>NUCLEOTIDE SEQUENCE [LARGE SCALE GENOMIC DNA]</scope>
    <source>
        <strain evidence="11">JP3_13</strain>
    </source>
</reference>
<organism evidence="11 12">
    <name type="scientific">Candidatus Thermofonsia Clade 1 bacterium</name>
    <dbReference type="NCBI Taxonomy" id="2364210"/>
    <lineage>
        <taxon>Bacteria</taxon>
        <taxon>Bacillati</taxon>
        <taxon>Chloroflexota</taxon>
        <taxon>Candidatus Thermofontia</taxon>
        <taxon>Candidatus Thermofonsia Clade 1</taxon>
    </lineage>
</organism>
<dbReference type="NCBIfam" id="TIGR01727">
    <property type="entry name" value="oligo_HPY"/>
    <property type="match status" value="1"/>
</dbReference>
<dbReference type="AlphaFoldDB" id="A0A2M8PI39"/>
<comment type="caution">
    <text evidence="11">The sequence shown here is derived from an EMBL/GenBank/DDBJ whole genome shotgun (WGS) entry which is preliminary data.</text>
</comment>
<dbReference type="GO" id="GO:0016887">
    <property type="term" value="F:ATP hydrolysis activity"/>
    <property type="evidence" value="ECO:0007669"/>
    <property type="project" value="InterPro"/>
</dbReference>
<accession>A0A2M8PI39</accession>
<dbReference type="Proteomes" id="UP000229681">
    <property type="component" value="Unassembled WGS sequence"/>
</dbReference>
<evidence type="ECO:0000313" key="11">
    <source>
        <dbReference type="EMBL" id="PJF37213.1"/>
    </source>
</evidence>
<evidence type="ECO:0000256" key="8">
    <source>
        <dbReference type="ARBA" id="ARBA00022967"/>
    </source>
</evidence>
<comment type="subcellular location">
    <subcellularLocation>
        <location evidence="1">Cell membrane</location>
        <topology evidence="1">Peripheral membrane protein</topology>
    </subcellularLocation>
</comment>